<keyword evidence="3" id="KW-0503">Monooxygenase</keyword>
<dbReference type="STRING" id="1095629.A0A0C9XN72"/>
<evidence type="ECO:0000259" key="5">
    <source>
        <dbReference type="Pfam" id="PF18132"/>
    </source>
</evidence>
<gene>
    <name evidence="6" type="ORF">K443DRAFT_5689</name>
</gene>
<evidence type="ECO:0000313" key="7">
    <source>
        <dbReference type="Proteomes" id="UP000054477"/>
    </source>
</evidence>
<feature type="domain" description="Tyrosinase C-terminal" evidence="5">
    <location>
        <begin position="114"/>
        <end position="185"/>
    </location>
</feature>
<reference evidence="6 7" key="1">
    <citation type="submission" date="2014-04" db="EMBL/GenBank/DDBJ databases">
        <authorList>
            <consortium name="DOE Joint Genome Institute"/>
            <person name="Kuo A."/>
            <person name="Kohler A."/>
            <person name="Nagy L.G."/>
            <person name="Floudas D."/>
            <person name="Copeland A."/>
            <person name="Barry K.W."/>
            <person name="Cichocki N."/>
            <person name="Veneault-Fourrey C."/>
            <person name="LaButti K."/>
            <person name="Lindquist E.A."/>
            <person name="Lipzen A."/>
            <person name="Lundell T."/>
            <person name="Morin E."/>
            <person name="Murat C."/>
            <person name="Sun H."/>
            <person name="Tunlid A."/>
            <person name="Henrissat B."/>
            <person name="Grigoriev I.V."/>
            <person name="Hibbett D.S."/>
            <person name="Martin F."/>
            <person name="Nordberg H.P."/>
            <person name="Cantor M.N."/>
            <person name="Hua S.X."/>
        </authorList>
    </citation>
    <scope>NUCLEOTIDE SEQUENCE [LARGE SCALE GENOMIC DNA]</scope>
    <source>
        <strain evidence="6 7">LaAM-08-1</strain>
    </source>
</reference>
<dbReference type="HOGENOM" id="CLU_882971_0_0_1"/>
<evidence type="ECO:0000256" key="2">
    <source>
        <dbReference type="ARBA" id="ARBA00023002"/>
    </source>
</evidence>
<accession>A0A0C9XN72</accession>
<organism evidence="6 7">
    <name type="scientific">Laccaria amethystina LaAM-08-1</name>
    <dbReference type="NCBI Taxonomy" id="1095629"/>
    <lineage>
        <taxon>Eukaryota</taxon>
        <taxon>Fungi</taxon>
        <taxon>Dikarya</taxon>
        <taxon>Basidiomycota</taxon>
        <taxon>Agaricomycotina</taxon>
        <taxon>Agaricomycetes</taxon>
        <taxon>Agaricomycetidae</taxon>
        <taxon>Agaricales</taxon>
        <taxon>Agaricineae</taxon>
        <taxon>Hydnangiaceae</taxon>
        <taxon>Laccaria</taxon>
    </lineage>
</organism>
<comment type="cofactor">
    <cofactor evidence="1">
        <name>Cu(2+)</name>
        <dbReference type="ChEBI" id="CHEBI:29036"/>
    </cofactor>
</comment>
<dbReference type="EMBL" id="KN838585">
    <property type="protein sequence ID" value="KIK02934.1"/>
    <property type="molecule type" value="Genomic_DNA"/>
</dbReference>
<dbReference type="Pfam" id="PF18132">
    <property type="entry name" value="Tyrosinase_C"/>
    <property type="match status" value="1"/>
</dbReference>
<dbReference type="GO" id="GO:0004497">
    <property type="term" value="F:monooxygenase activity"/>
    <property type="evidence" value="ECO:0007669"/>
    <property type="project" value="UniProtKB-KW"/>
</dbReference>
<name>A0A0C9XN72_9AGAR</name>
<dbReference type="Gene3D" id="2.60.310.20">
    <property type="match status" value="1"/>
</dbReference>
<reference evidence="7" key="2">
    <citation type="submission" date="2015-01" db="EMBL/GenBank/DDBJ databases">
        <title>Evolutionary Origins and Diversification of the Mycorrhizal Mutualists.</title>
        <authorList>
            <consortium name="DOE Joint Genome Institute"/>
            <consortium name="Mycorrhizal Genomics Consortium"/>
            <person name="Kohler A."/>
            <person name="Kuo A."/>
            <person name="Nagy L.G."/>
            <person name="Floudas D."/>
            <person name="Copeland A."/>
            <person name="Barry K.W."/>
            <person name="Cichocki N."/>
            <person name="Veneault-Fourrey C."/>
            <person name="LaButti K."/>
            <person name="Lindquist E.A."/>
            <person name="Lipzen A."/>
            <person name="Lundell T."/>
            <person name="Morin E."/>
            <person name="Murat C."/>
            <person name="Riley R."/>
            <person name="Ohm R."/>
            <person name="Sun H."/>
            <person name="Tunlid A."/>
            <person name="Henrissat B."/>
            <person name="Grigoriev I.V."/>
            <person name="Hibbett D.S."/>
            <person name="Martin F."/>
        </authorList>
    </citation>
    <scope>NUCLEOTIDE SEQUENCE [LARGE SCALE GENOMIC DNA]</scope>
    <source>
        <strain evidence="7">LaAM-08-1</strain>
    </source>
</reference>
<sequence>MGDTGTTGMMVVYAQTRSPVLLDSIPEFGSLRRLVKRVHLLPPLGFPSTRIHASAGIADTAKLEFNGLDMANPAGVRKAIADIVVGLYGDTVLGLLPTKAISTIAATAAGQFWDWTSHVKVKKFEIGTSFSILFFLGSVLENPKEYINSPNLVHTMSSSIALRNAARTAKSKKTLSRKASSTSISKDKPDRVLQERLSKSLETMHVDNVNERPRGVCESVSPSIILVLPKLLDIVIPRPGLNSQLPFAHVTKCKVHTCRPIPRSSPIQTFTSSGVQCDDNASFDKTAIDIATICRPLTPSSRNPSWDSQLNRARY</sequence>
<feature type="region of interest" description="Disordered" evidence="4">
    <location>
        <begin position="169"/>
        <end position="190"/>
    </location>
</feature>
<evidence type="ECO:0000256" key="4">
    <source>
        <dbReference type="SAM" id="MobiDB-lite"/>
    </source>
</evidence>
<proteinExistence type="predicted"/>
<protein>
    <recommendedName>
        <fullName evidence="5">Tyrosinase C-terminal domain-containing protein</fullName>
    </recommendedName>
</protein>
<dbReference type="Proteomes" id="UP000054477">
    <property type="component" value="Unassembled WGS sequence"/>
</dbReference>
<dbReference type="AlphaFoldDB" id="A0A0C9XN72"/>
<keyword evidence="7" id="KW-1185">Reference proteome</keyword>
<evidence type="ECO:0000256" key="3">
    <source>
        <dbReference type="ARBA" id="ARBA00023033"/>
    </source>
</evidence>
<evidence type="ECO:0000256" key="1">
    <source>
        <dbReference type="ARBA" id="ARBA00001973"/>
    </source>
</evidence>
<dbReference type="InterPro" id="IPR041640">
    <property type="entry name" value="Tyrosinase_C"/>
</dbReference>
<dbReference type="OrthoDB" id="6132182at2759"/>
<keyword evidence="2" id="KW-0560">Oxidoreductase</keyword>
<evidence type="ECO:0000313" key="6">
    <source>
        <dbReference type="EMBL" id="KIK02934.1"/>
    </source>
</evidence>